<dbReference type="InterPro" id="IPR029058">
    <property type="entry name" value="AB_hydrolase_fold"/>
</dbReference>
<feature type="region of interest" description="Disordered" evidence="2">
    <location>
        <begin position="28"/>
        <end position="57"/>
    </location>
</feature>
<evidence type="ECO:0000256" key="1">
    <source>
        <dbReference type="ARBA" id="ARBA00022801"/>
    </source>
</evidence>
<dbReference type="SUPFAM" id="SSF53474">
    <property type="entry name" value="alpha/beta-Hydrolases"/>
    <property type="match status" value="1"/>
</dbReference>
<evidence type="ECO:0000313" key="6">
    <source>
        <dbReference type="Proteomes" id="UP001500751"/>
    </source>
</evidence>
<evidence type="ECO:0000256" key="2">
    <source>
        <dbReference type="SAM" id="MobiDB-lite"/>
    </source>
</evidence>
<name>A0ABN2UW62_9ACTN</name>
<dbReference type="Proteomes" id="UP001500751">
    <property type="component" value="Unassembled WGS sequence"/>
</dbReference>
<dbReference type="Gene3D" id="3.40.50.1820">
    <property type="entry name" value="alpha/beta hydrolase"/>
    <property type="match status" value="1"/>
</dbReference>
<gene>
    <name evidence="5" type="ORF">GCM10009839_54530</name>
</gene>
<dbReference type="Pfam" id="PF00561">
    <property type="entry name" value="Abhydrolase_1"/>
    <property type="match status" value="1"/>
</dbReference>
<evidence type="ECO:0000313" key="5">
    <source>
        <dbReference type="EMBL" id="GAA2044136.1"/>
    </source>
</evidence>
<dbReference type="RefSeq" id="WP_344668510.1">
    <property type="nucleotide sequence ID" value="NZ_BAAAQN010000036.1"/>
</dbReference>
<sequence length="341" mass="36667">MTLNRRSALTLGMGAAALTASETPALAHAAAGTAAPPPDSATAATPTPTSGVSDSQLARSLPGSFTSDYATVNGLRLHYVAGGQGAPLILLPGWPETWWEYRKVMPALAATHRVIAVDLRGMGGSDKPATGYDKKTLADDIYGLIRALGYDKADVAGHDIGSMVAFSLAANHPQAVRRIAMLDVLHPDPGYYQIPILPAPGAPFYPWWFAFNQVQGLPEQLVVGRARFIVDWMFDHLLVNQNAVTPFDRAVYANAYNTADGIRGGNGWYQTFGQDIADLAAYGKLTVPVLGLVNSLFAPQMQATLPTQADDVRVVEVPDTGHYFVEEQPQAVIDQFRQFFV</sequence>
<accession>A0ABN2UW62</accession>
<dbReference type="GO" id="GO:0016787">
    <property type="term" value="F:hydrolase activity"/>
    <property type="evidence" value="ECO:0007669"/>
    <property type="project" value="UniProtKB-KW"/>
</dbReference>
<dbReference type="PRINTS" id="PR00111">
    <property type="entry name" value="ABHYDROLASE"/>
</dbReference>
<protein>
    <submittedName>
        <fullName evidence="5">Alpha/beta hydrolase</fullName>
    </submittedName>
</protein>
<dbReference type="InterPro" id="IPR006311">
    <property type="entry name" value="TAT_signal"/>
</dbReference>
<feature type="compositionally biased region" description="Low complexity" evidence="2">
    <location>
        <begin position="28"/>
        <end position="49"/>
    </location>
</feature>
<keyword evidence="6" id="KW-1185">Reference proteome</keyword>
<organism evidence="5 6">
    <name type="scientific">Catenulispora yoronensis</name>
    <dbReference type="NCBI Taxonomy" id="450799"/>
    <lineage>
        <taxon>Bacteria</taxon>
        <taxon>Bacillati</taxon>
        <taxon>Actinomycetota</taxon>
        <taxon>Actinomycetes</taxon>
        <taxon>Catenulisporales</taxon>
        <taxon>Catenulisporaceae</taxon>
        <taxon>Catenulispora</taxon>
    </lineage>
</organism>
<dbReference type="EMBL" id="BAAAQN010000036">
    <property type="protein sequence ID" value="GAA2044136.1"/>
    <property type="molecule type" value="Genomic_DNA"/>
</dbReference>
<evidence type="ECO:0000259" key="4">
    <source>
        <dbReference type="Pfam" id="PF00561"/>
    </source>
</evidence>
<reference evidence="5 6" key="1">
    <citation type="journal article" date="2019" name="Int. J. Syst. Evol. Microbiol.">
        <title>The Global Catalogue of Microorganisms (GCM) 10K type strain sequencing project: providing services to taxonomists for standard genome sequencing and annotation.</title>
        <authorList>
            <consortium name="The Broad Institute Genomics Platform"/>
            <consortium name="The Broad Institute Genome Sequencing Center for Infectious Disease"/>
            <person name="Wu L."/>
            <person name="Ma J."/>
        </authorList>
    </citation>
    <scope>NUCLEOTIDE SEQUENCE [LARGE SCALE GENOMIC DNA]</scope>
    <source>
        <strain evidence="5 6">JCM 16014</strain>
    </source>
</reference>
<dbReference type="PROSITE" id="PS51318">
    <property type="entry name" value="TAT"/>
    <property type="match status" value="1"/>
</dbReference>
<feature type="chain" id="PRO_5047002471" evidence="3">
    <location>
        <begin position="30"/>
        <end position="341"/>
    </location>
</feature>
<keyword evidence="3" id="KW-0732">Signal</keyword>
<comment type="caution">
    <text evidence="5">The sequence shown here is derived from an EMBL/GenBank/DDBJ whole genome shotgun (WGS) entry which is preliminary data.</text>
</comment>
<dbReference type="InterPro" id="IPR000639">
    <property type="entry name" value="Epox_hydrolase-like"/>
</dbReference>
<dbReference type="PANTHER" id="PTHR43329">
    <property type="entry name" value="EPOXIDE HYDROLASE"/>
    <property type="match status" value="1"/>
</dbReference>
<keyword evidence="1 5" id="KW-0378">Hydrolase</keyword>
<dbReference type="PRINTS" id="PR00412">
    <property type="entry name" value="EPOXHYDRLASE"/>
</dbReference>
<evidence type="ECO:0000256" key="3">
    <source>
        <dbReference type="SAM" id="SignalP"/>
    </source>
</evidence>
<feature type="signal peptide" evidence="3">
    <location>
        <begin position="1"/>
        <end position="29"/>
    </location>
</feature>
<dbReference type="InterPro" id="IPR000073">
    <property type="entry name" value="AB_hydrolase_1"/>
</dbReference>
<proteinExistence type="predicted"/>
<feature type="domain" description="AB hydrolase-1" evidence="4">
    <location>
        <begin position="87"/>
        <end position="327"/>
    </location>
</feature>